<feature type="transmembrane region" description="Helical" evidence="1">
    <location>
        <begin position="246"/>
        <end position="263"/>
    </location>
</feature>
<keyword evidence="3" id="KW-0012">Acyltransferase</keyword>
<evidence type="ECO:0000313" key="4">
    <source>
        <dbReference type="Proteomes" id="UP000317171"/>
    </source>
</evidence>
<dbReference type="InterPro" id="IPR002656">
    <property type="entry name" value="Acyl_transf_3_dom"/>
</dbReference>
<protein>
    <submittedName>
        <fullName evidence="3">O-acetyltransferase OatA</fullName>
        <ecNumber evidence="3">2.3.1.-</ecNumber>
    </submittedName>
</protein>
<feature type="transmembrane region" description="Helical" evidence="1">
    <location>
        <begin position="284"/>
        <end position="307"/>
    </location>
</feature>
<feature type="transmembrane region" description="Helical" evidence="1">
    <location>
        <begin position="116"/>
        <end position="142"/>
    </location>
</feature>
<evidence type="ECO:0000313" key="3">
    <source>
        <dbReference type="EMBL" id="QDT40109.1"/>
    </source>
</evidence>
<dbReference type="PANTHER" id="PTHR23028:SF53">
    <property type="entry name" value="ACYL_TRANSF_3 DOMAIN-CONTAINING PROTEIN"/>
    <property type="match status" value="1"/>
</dbReference>
<sequence>MKSSSGKYYIGLDHLRAIAAFMVFSWHFIHAAIPFTYAPSFFPFSLINEGHTGVALFMTLSGYLFAKLLDGKKMKYFSFLWNRFFRLAPLLLFVLVVVGIRLYFQGQNISLYCRQILAGVIFPTLPNGGWSIVIEFHFYLILPVLLYLSRKSKYSLGIILCCAILVRLYLYHALGEIQSLAYWTIVGRIDQFLLGMIAFQMRTFFKGRHFLVLSGFIAFSIFYWSFDKSGGFYNNPSYPSNRLIWVYLPTLEGLIYALIIAWYDNSFVHSHGRVSRFVALIGTYSYSIYLLHFFFYRIILFLMIRYIMPVSNFYIAFCFSVLGFLMMVPIAALSYRFIESPFLKLRTKYLIEDQVESTIELQLESGADSVGA</sequence>
<reference evidence="3 4" key="1">
    <citation type="submission" date="2019-02" db="EMBL/GenBank/DDBJ databases">
        <title>Deep-cultivation of Planctomycetes and their phenomic and genomic characterization uncovers novel biology.</title>
        <authorList>
            <person name="Wiegand S."/>
            <person name="Jogler M."/>
            <person name="Boedeker C."/>
            <person name="Pinto D."/>
            <person name="Vollmers J."/>
            <person name="Rivas-Marin E."/>
            <person name="Kohn T."/>
            <person name="Peeters S.H."/>
            <person name="Heuer A."/>
            <person name="Rast P."/>
            <person name="Oberbeckmann S."/>
            <person name="Bunk B."/>
            <person name="Jeske O."/>
            <person name="Meyerdierks A."/>
            <person name="Storesund J.E."/>
            <person name="Kallscheuer N."/>
            <person name="Luecker S."/>
            <person name="Lage O.M."/>
            <person name="Pohl T."/>
            <person name="Merkel B.J."/>
            <person name="Hornburger P."/>
            <person name="Mueller R.-W."/>
            <person name="Bruemmer F."/>
            <person name="Labrenz M."/>
            <person name="Spormann A.M."/>
            <person name="Op den Camp H."/>
            <person name="Overmann J."/>
            <person name="Amann R."/>
            <person name="Jetten M.S.M."/>
            <person name="Mascher T."/>
            <person name="Medema M.H."/>
            <person name="Devos D.P."/>
            <person name="Kaster A.-K."/>
            <person name="Ovreas L."/>
            <person name="Rohde M."/>
            <person name="Galperin M.Y."/>
            <person name="Jogler C."/>
        </authorList>
    </citation>
    <scope>NUCLEOTIDE SEQUENCE [LARGE SCALE GENOMIC DNA]</scope>
    <source>
        <strain evidence="3 4">Pan241w</strain>
    </source>
</reference>
<dbReference type="PANTHER" id="PTHR23028">
    <property type="entry name" value="ACETYLTRANSFERASE"/>
    <property type="match status" value="1"/>
</dbReference>
<feature type="transmembrane region" description="Helical" evidence="1">
    <location>
        <begin position="41"/>
        <end position="66"/>
    </location>
</feature>
<dbReference type="EC" id="2.3.1.-" evidence="3"/>
<keyword evidence="3" id="KW-0808">Transferase</keyword>
<feature type="transmembrane region" description="Helical" evidence="1">
    <location>
        <begin position="210"/>
        <end position="226"/>
    </location>
</feature>
<keyword evidence="1" id="KW-1133">Transmembrane helix</keyword>
<accession>A0A517R883</accession>
<dbReference type="RefSeq" id="WP_145209505.1">
    <property type="nucleotide sequence ID" value="NZ_CP036269.1"/>
</dbReference>
<proteinExistence type="predicted"/>
<dbReference type="Pfam" id="PF01757">
    <property type="entry name" value="Acyl_transf_3"/>
    <property type="match status" value="1"/>
</dbReference>
<dbReference type="AlphaFoldDB" id="A0A517R883"/>
<feature type="transmembrane region" description="Helical" evidence="1">
    <location>
        <begin position="12"/>
        <end position="29"/>
    </location>
</feature>
<dbReference type="EMBL" id="CP036269">
    <property type="protein sequence ID" value="QDT40109.1"/>
    <property type="molecule type" value="Genomic_DNA"/>
</dbReference>
<feature type="transmembrane region" description="Helical" evidence="1">
    <location>
        <begin position="87"/>
        <end position="104"/>
    </location>
</feature>
<dbReference type="GO" id="GO:0000271">
    <property type="term" value="P:polysaccharide biosynthetic process"/>
    <property type="evidence" value="ECO:0007669"/>
    <property type="project" value="TreeGrafter"/>
</dbReference>
<feature type="transmembrane region" description="Helical" evidence="1">
    <location>
        <begin position="154"/>
        <end position="174"/>
    </location>
</feature>
<name>A0A517R883_9PLAN</name>
<feature type="domain" description="Acyltransferase 3" evidence="2">
    <location>
        <begin position="10"/>
        <end position="329"/>
    </location>
</feature>
<feature type="transmembrane region" description="Helical" evidence="1">
    <location>
        <begin position="313"/>
        <end position="338"/>
    </location>
</feature>
<dbReference type="GO" id="GO:0016020">
    <property type="term" value="C:membrane"/>
    <property type="evidence" value="ECO:0007669"/>
    <property type="project" value="TreeGrafter"/>
</dbReference>
<keyword evidence="1" id="KW-0812">Transmembrane</keyword>
<evidence type="ECO:0000259" key="2">
    <source>
        <dbReference type="Pfam" id="PF01757"/>
    </source>
</evidence>
<keyword evidence="4" id="KW-1185">Reference proteome</keyword>
<evidence type="ECO:0000256" key="1">
    <source>
        <dbReference type="SAM" id="Phobius"/>
    </source>
</evidence>
<dbReference type="InterPro" id="IPR050879">
    <property type="entry name" value="Acyltransferase_3"/>
</dbReference>
<dbReference type="KEGG" id="gaz:Pan241w_01620"/>
<dbReference type="Proteomes" id="UP000317171">
    <property type="component" value="Chromosome"/>
</dbReference>
<dbReference type="OrthoDB" id="9796461at2"/>
<dbReference type="GO" id="GO:0016747">
    <property type="term" value="F:acyltransferase activity, transferring groups other than amino-acyl groups"/>
    <property type="evidence" value="ECO:0007669"/>
    <property type="project" value="InterPro"/>
</dbReference>
<gene>
    <name evidence="3" type="primary">oatA_1</name>
    <name evidence="3" type="ORF">Pan241w_01620</name>
</gene>
<keyword evidence="1" id="KW-0472">Membrane</keyword>
<organism evidence="3 4">
    <name type="scientific">Gimesia alba</name>
    <dbReference type="NCBI Taxonomy" id="2527973"/>
    <lineage>
        <taxon>Bacteria</taxon>
        <taxon>Pseudomonadati</taxon>
        <taxon>Planctomycetota</taxon>
        <taxon>Planctomycetia</taxon>
        <taxon>Planctomycetales</taxon>
        <taxon>Planctomycetaceae</taxon>
        <taxon>Gimesia</taxon>
    </lineage>
</organism>